<name>A0A1B6JBR1_9HEMI</name>
<accession>A0A1B6JBR1</accession>
<reference evidence="1" key="1">
    <citation type="submission" date="2015-11" db="EMBL/GenBank/DDBJ databases">
        <title>De novo transcriptome assembly of four potential Pierce s Disease insect vectors from Arizona vineyards.</title>
        <authorList>
            <person name="Tassone E.E."/>
        </authorList>
    </citation>
    <scope>NUCLEOTIDE SEQUENCE</scope>
</reference>
<evidence type="ECO:0008006" key="2">
    <source>
        <dbReference type="Google" id="ProtNLM"/>
    </source>
</evidence>
<dbReference type="PANTHER" id="PTHR19446">
    <property type="entry name" value="REVERSE TRANSCRIPTASES"/>
    <property type="match status" value="1"/>
</dbReference>
<protein>
    <recommendedName>
        <fullName evidence="2">Reverse transcriptase domain-containing protein</fullName>
    </recommendedName>
</protein>
<organism evidence="1">
    <name type="scientific">Homalodisca liturata</name>
    <dbReference type="NCBI Taxonomy" id="320908"/>
    <lineage>
        <taxon>Eukaryota</taxon>
        <taxon>Metazoa</taxon>
        <taxon>Ecdysozoa</taxon>
        <taxon>Arthropoda</taxon>
        <taxon>Hexapoda</taxon>
        <taxon>Insecta</taxon>
        <taxon>Pterygota</taxon>
        <taxon>Neoptera</taxon>
        <taxon>Paraneoptera</taxon>
        <taxon>Hemiptera</taxon>
        <taxon>Auchenorrhyncha</taxon>
        <taxon>Membracoidea</taxon>
        <taxon>Cicadellidae</taxon>
        <taxon>Cicadellinae</taxon>
        <taxon>Proconiini</taxon>
        <taxon>Homalodisca</taxon>
    </lineage>
</organism>
<dbReference type="EMBL" id="GECU01011040">
    <property type="protein sequence ID" value="JAS96666.1"/>
    <property type="molecule type" value="Transcribed_RNA"/>
</dbReference>
<feature type="non-terminal residue" evidence="1">
    <location>
        <position position="1"/>
    </location>
</feature>
<proteinExistence type="predicted"/>
<dbReference type="AlphaFoldDB" id="A0A1B6JBR1"/>
<sequence length="125" mass="13735">WILDTTNGPVSGITYIVESFNSHFINIGEDTLKSTNGLPPTQENQEAKLTLFPPVTENEVSSIIKSMKPSTSAGIDEVSTRVMKFCEGELRRPLTSIINKSLAQGIFPAKMKIAKVYPLHKKGSK</sequence>
<gene>
    <name evidence="1" type="ORF">g.58645</name>
</gene>
<feature type="non-terminal residue" evidence="1">
    <location>
        <position position="125"/>
    </location>
</feature>
<evidence type="ECO:0000313" key="1">
    <source>
        <dbReference type="EMBL" id="JAS96666.1"/>
    </source>
</evidence>